<accession>A0AAN8PCP8</accession>
<keyword evidence="2" id="KW-1185">Reference proteome</keyword>
<evidence type="ECO:0000313" key="1">
    <source>
        <dbReference type="EMBL" id="KAK6175962.1"/>
    </source>
</evidence>
<name>A0AAN8PCP8_PATCE</name>
<reference evidence="1 2" key="1">
    <citation type="submission" date="2024-01" db="EMBL/GenBank/DDBJ databases">
        <title>The genome of the rayed Mediterranean limpet Patella caerulea (Linnaeus, 1758).</title>
        <authorList>
            <person name="Anh-Thu Weber A."/>
            <person name="Halstead-Nussloch G."/>
        </authorList>
    </citation>
    <scope>NUCLEOTIDE SEQUENCE [LARGE SCALE GENOMIC DNA]</scope>
    <source>
        <strain evidence="1">AATW-2023a</strain>
        <tissue evidence="1">Whole specimen</tissue>
    </source>
</reference>
<dbReference type="Proteomes" id="UP001347796">
    <property type="component" value="Unassembled WGS sequence"/>
</dbReference>
<organism evidence="1 2">
    <name type="scientific">Patella caerulea</name>
    <name type="common">Rayed Mediterranean limpet</name>
    <dbReference type="NCBI Taxonomy" id="87958"/>
    <lineage>
        <taxon>Eukaryota</taxon>
        <taxon>Metazoa</taxon>
        <taxon>Spiralia</taxon>
        <taxon>Lophotrochozoa</taxon>
        <taxon>Mollusca</taxon>
        <taxon>Gastropoda</taxon>
        <taxon>Patellogastropoda</taxon>
        <taxon>Patelloidea</taxon>
        <taxon>Patellidae</taxon>
        <taxon>Patella</taxon>
    </lineage>
</organism>
<protein>
    <submittedName>
        <fullName evidence="1">Uncharacterized protein</fullName>
    </submittedName>
</protein>
<comment type="caution">
    <text evidence="1">The sequence shown here is derived from an EMBL/GenBank/DDBJ whole genome shotgun (WGS) entry which is preliminary data.</text>
</comment>
<evidence type="ECO:0000313" key="2">
    <source>
        <dbReference type="Proteomes" id="UP001347796"/>
    </source>
</evidence>
<proteinExistence type="predicted"/>
<dbReference type="EMBL" id="JAZGQO010000010">
    <property type="protein sequence ID" value="KAK6175962.1"/>
    <property type="molecule type" value="Genomic_DNA"/>
</dbReference>
<sequence>MPEIDSQPVRYHNSRFNGIEVDSTYCSDKLLQRSLDVKSMCKDSIYVKTISWLRHLKPFSKSRSYVCDFCPVSTSPNRWKTSALYEHKENHLRKCSTLPRDTKFLGNYF</sequence>
<dbReference type="AlphaFoldDB" id="A0AAN8PCP8"/>
<gene>
    <name evidence="1" type="ORF">SNE40_014334</name>
</gene>